<comment type="caution">
    <text evidence="1">The sequence shown here is derived from an EMBL/GenBank/DDBJ whole genome shotgun (WGS) entry which is preliminary data.</text>
</comment>
<keyword evidence="2" id="KW-1185">Reference proteome</keyword>
<organism evidence="1 2">
    <name type="scientific">Candidatus Magnetaquiglobus chichijimensis</name>
    <dbReference type="NCBI Taxonomy" id="3141448"/>
    <lineage>
        <taxon>Bacteria</taxon>
        <taxon>Pseudomonadati</taxon>
        <taxon>Pseudomonadota</taxon>
        <taxon>Magnetococcia</taxon>
        <taxon>Magnetococcales</taxon>
        <taxon>Candidatus Magnetaquicoccaceae</taxon>
        <taxon>Candidatus Magnetaquiglobus</taxon>
    </lineage>
</organism>
<dbReference type="SUPFAM" id="SSF53850">
    <property type="entry name" value="Periplasmic binding protein-like II"/>
    <property type="match status" value="1"/>
</dbReference>
<dbReference type="Pfam" id="PF12974">
    <property type="entry name" value="Phosphonate-bd"/>
    <property type="match status" value="1"/>
</dbReference>
<dbReference type="EMBL" id="BAAFGK010000004">
    <property type="protein sequence ID" value="GAB0057622.1"/>
    <property type="molecule type" value="Genomic_DNA"/>
</dbReference>
<dbReference type="Proteomes" id="UP001628193">
    <property type="component" value="Unassembled WGS sequence"/>
</dbReference>
<name>A0ABQ0C9R9_9PROT</name>
<evidence type="ECO:0000313" key="2">
    <source>
        <dbReference type="Proteomes" id="UP001628193"/>
    </source>
</evidence>
<proteinExistence type="predicted"/>
<accession>A0ABQ0C9R9</accession>
<dbReference type="PANTHER" id="PTHR35841:SF1">
    <property type="entry name" value="PHOSPHONATES-BINDING PERIPLASMIC PROTEIN"/>
    <property type="match status" value="1"/>
</dbReference>
<dbReference type="PANTHER" id="PTHR35841">
    <property type="entry name" value="PHOSPHONATES-BINDING PERIPLASMIC PROTEIN"/>
    <property type="match status" value="1"/>
</dbReference>
<dbReference type="Gene3D" id="3.40.190.10">
    <property type="entry name" value="Periplasmic binding protein-like II"/>
    <property type="match status" value="2"/>
</dbReference>
<sequence length="303" mass="33698">MHGLSSRQVLPVLGILVWLMTTLTHPVLAASLTIGTISNTPVKEIRQYTPVAQYLATRIGYPRLDEGRVIVARDIRHMAEMIRLGEVDIYIDSPLSSLGVNRLSGAEMVLRRWKHDIPEYESLIFVRNESKIQSLTDLEGEIIGFKDPNSTSGYLLPRIALSESGLDMVPASRLKAQTQPGQVGYQFTNANENTIVWVLFGKIAAGAIAWDELLSRPPSEQERLRVIHQTPSLPRHVVNFRPGLASETRDALIDALIGMDQTPTGKSLLKAFENTTRFDPLPEETLHQLEQIRPAVLSILGIP</sequence>
<reference evidence="1 2" key="1">
    <citation type="submission" date="2024-09" db="EMBL/GenBank/DDBJ databases">
        <title>Draft genome sequence of Candidatus Magnetaquicoccaceae bacterium FCR-1.</title>
        <authorList>
            <person name="Shimoshige H."/>
            <person name="Shimamura S."/>
            <person name="Taoka A."/>
            <person name="Kobayashi H."/>
            <person name="Maekawa T."/>
        </authorList>
    </citation>
    <scope>NUCLEOTIDE SEQUENCE [LARGE SCALE GENOMIC DNA]</scope>
    <source>
        <strain evidence="1 2">FCR-1</strain>
    </source>
</reference>
<evidence type="ECO:0000313" key="1">
    <source>
        <dbReference type="EMBL" id="GAB0057622.1"/>
    </source>
</evidence>
<protein>
    <submittedName>
        <fullName evidence="1">Phosphonate transport system substrate-binding protein</fullName>
    </submittedName>
</protein>
<gene>
    <name evidence="1" type="primary">phnD</name>
    <name evidence="1" type="ORF">SIID45300_01954</name>
</gene>